<evidence type="ECO:0000259" key="3">
    <source>
        <dbReference type="Pfam" id="PF25091"/>
    </source>
</evidence>
<dbReference type="EMBL" id="JAWXYG010000002">
    <property type="protein sequence ID" value="KAK4279956.1"/>
    <property type="molecule type" value="Genomic_DNA"/>
</dbReference>
<feature type="compositionally biased region" description="Basic and acidic residues" evidence="2">
    <location>
        <begin position="141"/>
        <end position="154"/>
    </location>
</feature>
<feature type="coiled-coil region" evidence="1">
    <location>
        <begin position="38"/>
        <end position="97"/>
    </location>
</feature>
<evidence type="ECO:0000313" key="5">
    <source>
        <dbReference type="Proteomes" id="UP001293593"/>
    </source>
</evidence>
<dbReference type="InterPro" id="IPR056708">
    <property type="entry name" value="DUF7806"/>
</dbReference>
<organism evidence="4 5">
    <name type="scientific">Acacia crassicarpa</name>
    <name type="common">northern wattle</name>
    <dbReference type="NCBI Taxonomy" id="499986"/>
    <lineage>
        <taxon>Eukaryota</taxon>
        <taxon>Viridiplantae</taxon>
        <taxon>Streptophyta</taxon>
        <taxon>Embryophyta</taxon>
        <taxon>Tracheophyta</taxon>
        <taxon>Spermatophyta</taxon>
        <taxon>Magnoliopsida</taxon>
        <taxon>eudicotyledons</taxon>
        <taxon>Gunneridae</taxon>
        <taxon>Pentapetalae</taxon>
        <taxon>rosids</taxon>
        <taxon>fabids</taxon>
        <taxon>Fabales</taxon>
        <taxon>Fabaceae</taxon>
        <taxon>Caesalpinioideae</taxon>
        <taxon>mimosoid clade</taxon>
        <taxon>Acacieae</taxon>
        <taxon>Acacia</taxon>
    </lineage>
</organism>
<dbReference type="Proteomes" id="UP001293593">
    <property type="component" value="Unassembled WGS sequence"/>
</dbReference>
<feature type="domain" description="DUF7806" evidence="3">
    <location>
        <begin position="197"/>
        <end position="291"/>
    </location>
</feature>
<feature type="region of interest" description="Disordered" evidence="2">
    <location>
        <begin position="105"/>
        <end position="154"/>
    </location>
</feature>
<evidence type="ECO:0000313" key="4">
    <source>
        <dbReference type="EMBL" id="KAK4279956.1"/>
    </source>
</evidence>
<evidence type="ECO:0000256" key="1">
    <source>
        <dbReference type="SAM" id="Coils"/>
    </source>
</evidence>
<dbReference type="AlphaFoldDB" id="A0AAE1MZG9"/>
<feature type="compositionally biased region" description="Polar residues" evidence="2">
    <location>
        <begin position="107"/>
        <end position="118"/>
    </location>
</feature>
<name>A0AAE1MZG9_9FABA</name>
<dbReference type="PANTHER" id="PTHR35489">
    <property type="entry name" value="TITAN9"/>
    <property type="match status" value="1"/>
</dbReference>
<gene>
    <name evidence="4" type="ORF">QN277_011649</name>
</gene>
<sequence length="294" mass="33659">MEALYSKLYDKYSKLKAKKLSEFDQINKSQEVKFMNFMSAADELMEHLKSENNQLHEKVNDLRSEVASIRLAKDKEVADYQRLVMEASKKNDALIEEIGKFQKLHQDGNSGNLKQNNNKTDDEIRSMSNTSSIRKTRKRTRNDASKERDRSTPCRIVEENSVAQDSAAQNLCNETAIDELICGSGARDQSGVNLLERNWLVQALFEHVLGMKLSTDYQTERVCISALHQSSGYSFRLTWVSKAPGDEAELLYHALSLGTFERVAPEWMREDIMFSTSMCPIFFERVSRVIKLGH</sequence>
<accession>A0AAE1MZG9</accession>
<dbReference type="Pfam" id="PF25091">
    <property type="entry name" value="DUF7806"/>
    <property type="match status" value="1"/>
</dbReference>
<comment type="caution">
    <text evidence="4">The sequence shown here is derived from an EMBL/GenBank/DDBJ whole genome shotgun (WGS) entry which is preliminary data.</text>
</comment>
<evidence type="ECO:0000256" key="2">
    <source>
        <dbReference type="SAM" id="MobiDB-lite"/>
    </source>
</evidence>
<reference evidence="4" key="1">
    <citation type="submission" date="2023-10" db="EMBL/GenBank/DDBJ databases">
        <title>Chromosome-level genome of the transformable northern wattle, Acacia crassicarpa.</title>
        <authorList>
            <person name="Massaro I."/>
            <person name="Sinha N.R."/>
            <person name="Poethig S."/>
            <person name="Leichty A.R."/>
        </authorList>
    </citation>
    <scope>NUCLEOTIDE SEQUENCE</scope>
    <source>
        <strain evidence="4">Acra3RX</strain>
        <tissue evidence="4">Leaf</tissue>
    </source>
</reference>
<keyword evidence="5" id="KW-1185">Reference proteome</keyword>
<proteinExistence type="predicted"/>
<keyword evidence="1" id="KW-0175">Coiled coil</keyword>
<protein>
    <recommendedName>
        <fullName evidence="3">DUF7806 domain-containing protein</fullName>
    </recommendedName>
</protein>
<dbReference type="PANTHER" id="PTHR35489:SF2">
    <property type="entry name" value="TITAN9"/>
    <property type="match status" value="1"/>
</dbReference>
<dbReference type="GO" id="GO:0003006">
    <property type="term" value="P:developmental process involved in reproduction"/>
    <property type="evidence" value="ECO:0007669"/>
    <property type="project" value="TreeGrafter"/>
</dbReference>